<evidence type="ECO:0000313" key="5">
    <source>
        <dbReference type="Proteomes" id="UP000547209"/>
    </source>
</evidence>
<dbReference type="CDD" id="cd04301">
    <property type="entry name" value="NAT_SF"/>
    <property type="match status" value="1"/>
</dbReference>
<dbReference type="InterPro" id="IPR000182">
    <property type="entry name" value="GNAT_dom"/>
</dbReference>
<dbReference type="AlphaFoldDB" id="A0A7X0VDK4"/>
<dbReference type="InterPro" id="IPR050832">
    <property type="entry name" value="Bact_Acetyltransf"/>
</dbReference>
<organism evidence="4 5">
    <name type="scientific">Cohnella nanjingensis</name>
    <dbReference type="NCBI Taxonomy" id="1387779"/>
    <lineage>
        <taxon>Bacteria</taxon>
        <taxon>Bacillati</taxon>
        <taxon>Bacillota</taxon>
        <taxon>Bacilli</taxon>
        <taxon>Bacillales</taxon>
        <taxon>Paenibacillaceae</taxon>
        <taxon>Cohnella</taxon>
    </lineage>
</organism>
<evidence type="ECO:0000313" key="4">
    <source>
        <dbReference type="EMBL" id="MBB6669806.1"/>
    </source>
</evidence>
<dbReference type="PROSITE" id="PS51186">
    <property type="entry name" value="GNAT"/>
    <property type="match status" value="1"/>
</dbReference>
<keyword evidence="5" id="KW-1185">Reference proteome</keyword>
<dbReference type="Proteomes" id="UP000547209">
    <property type="component" value="Unassembled WGS sequence"/>
</dbReference>
<proteinExistence type="predicted"/>
<reference evidence="4 5" key="1">
    <citation type="submission" date="2020-08" db="EMBL/GenBank/DDBJ databases">
        <title>Cohnella phylogeny.</title>
        <authorList>
            <person name="Dunlap C."/>
        </authorList>
    </citation>
    <scope>NUCLEOTIDE SEQUENCE [LARGE SCALE GENOMIC DNA]</scope>
    <source>
        <strain evidence="4 5">DSM 28246</strain>
    </source>
</reference>
<keyword evidence="2" id="KW-0012">Acyltransferase</keyword>
<dbReference type="RefSeq" id="WP_185141246.1">
    <property type="nucleotide sequence ID" value="NZ_JACJVP010000004.1"/>
</dbReference>
<keyword evidence="1 4" id="KW-0808">Transferase</keyword>
<evidence type="ECO:0000259" key="3">
    <source>
        <dbReference type="PROSITE" id="PS51186"/>
    </source>
</evidence>
<feature type="domain" description="N-acetyltransferase" evidence="3">
    <location>
        <begin position="1"/>
        <end position="147"/>
    </location>
</feature>
<dbReference type="Pfam" id="PF00583">
    <property type="entry name" value="Acetyltransf_1"/>
    <property type="match status" value="1"/>
</dbReference>
<gene>
    <name evidence="4" type="ORF">H7C19_03790</name>
</gene>
<accession>A0A7X0VDK4</accession>
<name>A0A7X0VDK4_9BACL</name>
<dbReference type="GO" id="GO:0016747">
    <property type="term" value="F:acyltransferase activity, transferring groups other than amino-acyl groups"/>
    <property type="evidence" value="ECO:0007669"/>
    <property type="project" value="InterPro"/>
</dbReference>
<sequence length="168" mass="19492">MIRWKRRSDLNGIVQLVRTELIPLSPRQHPRDRRLTDHVKERLNRGVTLVVSRTRGGEPFAFLHMIVQQETLFVDLLAVGANHQNRHWGSELMRQAEAYGRKHGCKQARLYVDEGNYRGQRFYQRLGYSVIGYRSDFQCYEMVKPLSANSSFTPVAPAEGAWHQSGLR</sequence>
<evidence type="ECO:0000256" key="2">
    <source>
        <dbReference type="ARBA" id="ARBA00023315"/>
    </source>
</evidence>
<protein>
    <submittedName>
        <fullName evidence="4">GNAT family N-acetyltransferase</fullName>
    </submittedName>
</protein>
<dbReference type="SUPFAM" id="SSF55729">
    <property type="entry name" value="Acyl-CoA N-acyltransferases (Nat)"/>
    <property type="match status" value="1"/>
</dbReference>
<evidence type="ECO:0000256" key="1">
    <source>
        <dbReference type="ARBA" id="ARBA00022679"/>
    </source>
</evidence>
<comment type="caution">
    <text evidence="4">The sequence shown here is derived from an EMBL/GenBank/DDBJ whole genome shotgun (WGS) entry which is preliminary data.</text>
</comment>
<dbReference type="InterPro" id="IPR016181">
    <property type="entry name" value="Acyl_CoA_acyltransferase"/>
</dbReference>
<dbReference type="Gene3D" id="3.40.630.30">
    <property type="match status" value="1"/>
</dbReference>
<dbReference type="EMBL" id="JACJVP010000004">
    <property type="protein sequence ID" value="MBB6669806.1"/>
    <property type="molecule type" value="Genomic_DNA"/>
</dbReference>
<dbReference type="PANTHER" id="PTHR43877">
    <property type="entry name" value="AMINOALKYLPHOSPHONATE N-ACETYLTRANSFERASE-RELATED-RELATED"/>
    <property type="match status" value="1"/>
</dbReference>